<evidence type="ECO:0000256" key="6">
    <source>
        <dbReference type="ARBA" id="ARBA00022853"/>
    </source>
</evidence>
<comment type="caution">
    <text evidence="14">The sequence shown here is derived from an EMBL/GenBank/DDBJ whole genome shotgun (WGS) entry which is preliminary data.</text>
</comment>
<evidence type="ECO:0000256" key="11">
    <source>
        <dbReference type="RuleBase" id="RU361213"/>
    </source>
</evidence>
<comment type="similarity">
    <text evidence="2 11">Belongs to the ING family.</text>
</comment>
<keyword evidence="7" id="KW-0805">Transcription regulation</keyword>
<sequence>MSASVQSLEEAANIASEFIYSLDNLPNEVNHLLSEIKHRDTRNQELQREVDKDLLRYYRHQLRGVNGSGSNSNASSSVASPSAIAGTKGNGPNNSTIVLPAKITTAYAEMNRLADEKCELAKRLIELFTRTRSRLDVDLTKVRILQGEEPEPLPVVGKVAPGVASGKASRASAAAAGSSDFVTTGKNSVQEVTEALRAALATSASMSDIPAATPSASAAPAVKKRRLGATTSIKITARAPTPPTAAATASAPLPRSRLSRQIHPAPSKAPPPVDVDMDAEADDDADEDEEDDEDPDAEDESLYCFCQKRSYGDMIACDNEGKCPYEWFHLPCVGLKSPIPEKWYCSECLSKGAGVATVPAGRKGRKK</sequence>
<feature type="compositionally biased region" description="Low complexity" evidence="12">
    <location>
        <begin position="210"/>
        <end position="221"/>
    </location>
</feature>
<dbReference type="EMBL" id="JASNQZ010000015">
    <property type="protein sequence ID" value="KAL0946387.1"/>
    <property type="molecule type" value="Genomic_DNA"/>
</dbReference>
<keyword evidence="5 11" id="KW-0862">Zinc</keyword>
<feature type="region of interest" description="Disordered" evidence="12">
    <location>
        <begin position="204"/>
        <end position="299"/>
    </location>
</feature>
<evidence type="ECO:0000256" key="8">
    <source>
        <dbReference type="ARBA" id="ARBA00023163"/>
    </source>
</evidence>
<comment type="domain">
    <text evidence="11">The PHD-type zinc finger mediates the binding to H3K4me3.</text>
</comment>
<dbReference type="SUPFAM" id="SSF57903">
    <property type="entry name" value="FYVE/PHD zinc finger"/>
    <property type="match status" value="1"/>
</dbReference>
<name>A0ABR3ISV9_9AGAR</name>
<evidence type="ECO:0000256" key="1">
    <source>
        <dbReference type="ARBA" id="ARBA00004123"/>
    </source>
</evidence>
<feature type="compositionally biased region" description="Low complexity" evidence="12">
    <location>
        <begin position="66"/>
        <end position="83"/>
    </location>
</feature>
<evidence type="ECO:0000256" key="10">
    <source>
        <dbReference type="PROSITE-ProRule" id="PRU00146"/>
    </source>
</evidence>
<feature type="domain" description="PHD-type" evidence="13">
    <location>
        <begin position="301"/>
        <end position="351"/>
    </location>
</feature>
<dbReference type="Gene3D" id="3.30.40.10">
    <property type="entry name" value="Zinc/RING finger domain, C3HC4 (zinc finger)"/>
    <property type="match status" value="1"/>
</dbReference>
<keyword evidence="8" id="KW-0804">Transcription</keyword>
<gene>
    <name evidence="14" type="ORF">HGRIS_012617</name>
</gene>
<evidence type="ECO:0000256" key="12">
    <source>
        <dbReference type="SAM" id="MobiDB-lite"/>
    </source>
</evidence>
<dbReference type="InterPro" id="IPR013083">
    <property type="entry name" value="Znf_RING/FYVE/PHD"/>
</dbReference>
<evidence type="ECO:0000256" key="9">
    <source>
        <dbReference type="ARBA" id="ARBA00023242"/>
    </source>
</evidence>
<comment type="subunit">
    <text evidence="11">Component of an histone acetyltransferase complex. Interacts with H3K4me3 and to a lesser extent with H3K4me2.</text>
</comment>
<dbReference type="Pfam" id="PF12998">
    <property type="entry name" value="ING"/>
    <property type="match status" value="1"/>
</dbReference>
<comment type="subcellular location">
    <subcellularLocation>
        <location evidence="1 11">Nucleus</location>
    </subcellularLocation>
</comment>
<keyword evidence="4 10" id="KW-0863">Zinc-finger</keyword>
<evidence type="ECO:0000256" key="7">
    <source>
        <dbReference type="ARBA" id="ARBA00023015"/>
    </source>
</evidence>
<evidence type="ECO:0000259" key="13">
    <source>
        <dbReference type="PROSITE" id="PS50016"/>
    </source>
</evidence>
<keyword evidence="15" id="KW-1185">Reference proteome</keyword>
<keyword evidence="6 11" id="KW-0156">Chromatin regulator</keyword>
<organism evidence="14 15">
    <name type="scientific">Hohenbuehelia grisea</name>
    <dbReference type="NCBI Taxonomy" id="104357"/>
    <lineage>
        <taxon>Eukaryota</taxon>
        <taxon>Fungi</taxon>
        <taxon>Dikarya</taxon>
        <taxon>Basidiomycota</taxon>
        <taxon>Agaricomycotina</taxon>
        <taxon>Agaricomycetes</taxon>
        <taxon>Agaricomycetidae</taxon>
        <taxon>Agaricales</taxon>
        <taxon>Pleurotineae</taxon>
        <taxon>Pleurotaceae</taxon>
        <taxon>Hohenbuehelia</taxon>
    </lineage>
</organism>
<feature type="region of interest" description="Disordered" evidence="12">
    <location>
        <begin position="66"/>
        <end position="95"/>
    </location>
</feature>
<feature type="compositionally biased region" description="Low complexity" evidence="12">
    <location>
        <begin position="236"/>
        <end position="256"/>
    </location>
</feature>
<proteinExistence type="inferred from homology"/>
<dbReference type="InterPro" id="IPR011011">
    <property type="entry name" value="Znf_FYVE_PHD"/>
</dbReference>
<dbReference type="CDD" id="cd16858">
    <property type="entry name" value="ING_ING3_Yng2p"/>
    <property type="match status" value="1"/>
</dbReference>
<evidence type="ECO:0000256" key="3">
    <source>
        <dbReference type="ARBA" id="ARBA00022723"/>
    </source>
</evidence>
<dbReference type="CDD" id="cd15505">
    <property type="entry name" value="PHD_ING"/>
    <property type="match status" value="1"/>
</dbReference>
<comment type="function">
    <text evidence="11">Component of an histone acetyltransferase complex.</text>
</comment>
<dbReference type="PROSITE" id="PS50016">
    <property type="entry name" value="ZF_PHD_2"/>
    <property type="match status" value="1"/>
</dbReference>
<dbReference type="InterPro" id="IPR001965">
    <property type="entry name" value="Znf_PHD"/>
</dbReference>
<reference evidence="15" key="1">
    <citation type="submission" date="2024-06" db="EMBL/GenBank/DDBJ databases">
        <title>Multi-omics analyses provide insights into the biosynthesis of the anticancer antibiotic pleurotin in Hohenbuehelia grisea.</title>
        <authorList>
            <person name="Weaver J.A."/>
            <person name="Alberti F."/>
        </authorList>
    </citation>
    <scope>NUCLEOTIDE SEQUENCE [LARGE SCALE GENOMIC DNA]</scope>
    <source>
        <strain evidence="15">T-177</strain>
    </source>
</reference>
<dbReference type="SMART" id="SM01408">
    <property type="entry name" value="ING"/>
    <property type="match status" value="1"/>
</dbReference>
<dbReference type="Gene3D" id="6.10.140.1740">
    <property type="match status" value="1"/>
</dbReference>
<dbReference type="InterPro" id="IPR028651">
    <property type="entry name" value="ING_fam"/>
</dbReference>
<protein>
    <recommendedName>
        <fullName evidence="11">Chromatin modification-related protein</fullName>
    </recommendedName>
</protein>
<keyword evidence="3 11" id="KW-0479">Metal-binding</keyword>
<evidence type="ECO:0000256" key="2">
    <source>
        <dbReference type="ARBA" id="ARBA00010210"/>
    </source>
</evidence>
<dbReference type="SMART" id="SM00249">
    <property type="entry name" value="PHD"/>
    <property type="match status" value="1"/>
</dbReference>
<evidence type="ECO:0000313" key="14">
    <source>
        <dbReference type="EMBL" id="KAL0946387.1"/>
    </source>
</evidence>
<dbReference type="PANTHER" id="PTHR10333">
    <property type="entry name" value="INHIBITOR OF GROWTH PROTEIN"/>
    <property type="match status" value="1"/>
</dbReference>
<evidence type="ECO:0000256" key="5">
    <source>
        <dbReference type="ARBA" id="ARBA00022833"/>
    </source>
</evidence>
<evidence type="ECO:0000313" key="15">
    <source>
        <dbReference type="Proteomes" id="UP001556367"/>
    </source>
</evidence>
<feature type="compositionally biased region" description="Acidic residues" evidence="12">
    <location>
        <begin position="275"/>
        <end position="299"/>
    </location>
</feature>
<accession>A0ABR3ISV9</accession>
<evidence type="ECO:0000256" key="4">
    <source>
        <dbReference type="ARBA" id="ARBA00022771"/>
    </source>
</evidence>
<dbReference type="InterPro" id="IPR019787">
    <property type="entry name" value="Znf_PHD-finger"/>
</dbReference>
<dbReference type="PANTHER" id="PTHR10333:SF103">
    <property type="entry name" value="INHIBITOR OF GROWTH PROTEIN 3"/>
    <property type="match status" value="1"/>
</dbReference>
<dbReference type="InterPro" id="IPR024610">
    <property type="entry name" value="ING_N_histone-binding"/>
</dbReference>
<keyword evidence="9 11" id="KW-0539">Nucleus</keyword>
<dbReference type="Proteomes" id="UP001556367">
    <property type="component" value="Unassembled WGS sequence"/>
</dbReference>